<proteinExistence type="predicted"/>
<organism evidence="1 2">
    <name type="scientific">Mycolicibacterium mucogenicum</name>
    <name type="common">Mycobacterium mucogenicum</name>
    <dbReference type="NCBI Taxonomy" id="56689"/>
    <lineage>
        <taxon>Bacteria</taxon>
        <taxon>Bacillati</taxon>
        <taxon>Actinomycetota</taxon>
        <taxon>Actinomycetes</taxon>
        <taxon>Mycobacteriales</taxon>
        <taxon>Mycobacteriaceae</taxon>
        <taxon>Mycolicibacterium</taxon>
    </lineage>
</organism>
<dbReference type="STRING" id="56689.GCA_001291445_01818"/>
<evidence type="ECO:0000313" key="1">
    <source>
        <dbReference type="EMBL" id="OBJ42927.1"/>
    </source>
</evidence>
<dbReference type="EMBL" id="LZLC01000090">
    <property type="protein sequence ID" value="OBJ42927.1"/>
    <property type="molecule type" value="Genomic_DNA"/>
</dbReference>
<accession>A0A1A3H3R2</accession>
<evidence type="ECO:0000313" key="2">
    <source>
        <dbReference type="Proteomes" id="UP000093898"/>
    </source>
</evidence>
<comment type="caution">
    <text evidence="1">The sequence shown here is derived from an EMBL/GenBank/DDBJ whole genome shotgun (WGS) entry which is preliminary data.</text>
</comment>
<sequence>MKTMSSSTRQAVGRYVLAGALGVGVLVSPIVWSFAEDTQKALPETVVASHNNHGIDQLQWLQDIQPHAQAPRVDTTVHQSQ</sequence>
<dbReference type="AlphaFoldDB" id="A0A1A3H3R2"/>
<protein>
    <submittedName>
        <fullName evidence="1">Uncharacterized protein</fullName>
    </submittedName>
</protein>
<name>A0A1A3H3R2_MYCMU</name>
<reference evidence="1 2" key="1">
    <citation type="submission" date="2016-06" db="EMBL/GenBank/DDBJ databases">
        <authorList>
            <person name="Kjaerup R.B."/>
            <person name="Dalgaard T.S."/>
            <person name="Juul-Madsen H.R."/>
        </authorList>
    </citation>
    <scope>NUCLEOTIDE SEQUENCE [LARGE SCALE GENOMIC DNA]</scope>
    <source>
        <strain evidence="1 2">1127319.6</strain>
    </source>
</reference>
<gene>
    <name evidence="1" type="ORF">A5630_01340</name>
</gene>
<dbReference type="Proteomes" id="UP000093898">
    <property type="component" value="Unassembled WGS sequence"/>
</dbReference>